<dbReference type="AlphaFoldDB" id="A0A318JVZ4"/>
<evidence type="ECO:0000313" key="3">
    <source>
        <dbReference type="Proteomes" id="UP000247569"/>
    </source>
</evidence>
<dbReference type="RefSeq" id="WP_040733086.1">
    <property type="nucleotide sequence ID" value="NZ_QJKF01000010.1"/>
</dbReference>
<evidence type="ECO:0000313" key="2">
    <source>
        <dbReference type="EMBL" id="PXX60399.1"/>
    </source>
</evidence>
<feature type="transmembrane region" description="Helical" evidence="1">
    <location>
        <begin position="139"/>
        <end position="157"/>
    </location>
</feature>
<dbReference type="Proteomes" id="UP000247569">
    <property type="component" value="Unassembled WGS sequence"/>
</dbReference>
<comment type="caution">
    <text evidence="2">The sequence shown here is derived from an EMBL/GenBank/DDBJ whole genome shotgun (WGS) entry which is preliminary data.</text>
</comment>
<name>A0A318JVZ4_9NOCA</name>
<reference evidence="2 3" key="1">
    <citation type="submission" date="2018-05" db="EMBL/GenBank/DDBJ databases">
        <title>Genomic Encyclopedia of Type Strains, Phase IV (KMG-IV): sequencing the most valuable type-strain genomes for metagenomic binning, comparative biology and taxonomic classification.</title>
        <authorList>
            <person name="Goeker M."/>
        </authorList>
    </citation>
    <scope>NUCLEOTIDE SEQUENCE [LARGE SCALE GENOMIC DNA]</scope>
    <source>
        <strain evidence="2 3">DSM 44704</strain>
    </source>
</reference>
<organism evidence="2 3">
    <name type="scientific">Nocardia tenerifensis</name>
    <dbReference type="NCBI Taxonomy" id="228006"/>
    <lineage>
        <taxon>Bacteria</taxon>
        <taxon>Bacillati</taxon>
        <taxon>Actinomycetota</taxon>
        <taxon>Actinomycetes</taxon>
        <taxon>Mycobacteriales</taxon>
        <taxon>Nocardiaceae</taxon>
        <taxon>Nocardia</taxon>
    </lineage>
</organism>
<dbReference type="EMBL" id="QJKF01000010">
    <property type="protein sequence ID" value="PXX60399.1"/>
    <property type="molecule type" value="Genomic_DNA"/>
</dbReference>
<keyword evidence="3" id="KW-1185">Reference proteome</keyword>
<keyword evidence="1" id="KW-0812">Transmembrane</keyword>
<feature type="transmembrane region" description="Helical" evidence="1">
    <location>
        <begin position="43"/>
        <end position="64"/>
    </location>
</feature>
<feature type="transmembrane region" description="Helical" evidence="1">
    <location>
        <begin position="178"/>
        <end position="197"/>
    </location>
</feature>
<sequence length="299" mass="33051">MSREAGDPPGVRRAFTAAGTIASQGAVVGAVLYYFGVVYTRAWYGYFGVDVGMLGLSVPEYLIGSLTSSYWPAVVGLLIVLACYGLRGVPMLVAVRTRRPRTMLRRWTSTVAATGTALAIIVGFSVLRRDDLPQWMGTYLPIMLIISVALIGYAIALRETYPGLLSIRRSRRRPRSTPWLPILALLALGFLAVFWSVGSYARHRAVVEAENEMNTGFGSRPVVLLLSVDPLLIEGGGATVRPITAPDQKFRYSYSGLLLLARTPDRYFLIGHQWRKPQRHRVFIISNNDSIRVDLSPHP</sequence>
<feature type="transmembrane region" description="Helical" evidence="1">
    <location>
        <begin position="15"/>
        <end position="36"/>
    </location>
</feature>
<keyword evidence="1" id="KW-1133">Transmembrane helix</keyword>
<proteinExistence type="predicted"/>
<gene>
    <name evidence="2" type="ORF">DFR70_110241</name>
</gene>
<protein>
    <submittedName>
        <fullName evidence="2">Uncharacterized protein</fullName>
    </submittedName>
</protein>
<evidence type="ECO:0000256" key="1">
    <source>
        <dbReference type="SAM" id="Phobius"/>
    </source>
</evidence>
<dbReference type="OrthoDB" id="4350047at2"/>
<keyword evidence="1" id="KW-0472">Membrane</keyword>
<feature type="transmembrane region" description="Helical" evidence="1">
    <location>
        <begin position="107"/>
        <end position="127"/>
    </location>
</feature>
<feature type="transmembrane region" description="Helical" evidence="1">
    <location>
        <begin position="70"/>
        <end position="95"/>
    </location>
</feature>
<accession>A0A318JVZ4</accession>